<feature type="domain" description="EGF-like" evidence="21">
    <location>
        <begin position="237"/>
        <end position="277"/>
    </location>
</feature>
<sequence length="665" mass="73349">MWRTSLTCFLALLLVLGDAQQFLSRRSASVVLVRRRRANSMFEERMKGNLERECVEELCSREEAREVFENEPETEYFYPKYIVCLGSHRVGINQNSNSASVPPDLRTCVTELSNQCSPYPCQKAGSERCVDGQASYSCVCREGWKGRHCEDDIDECSDPEFPAGCNQKCINFPGGFDCACEIGYYPLDKLTCLDIDECRMYPSSCAEPARCVNTPGLFECHCPTGFKYNFASRTCSDVDECLLAVCDDVCVNTPGSYTCHCEGREGLRMGEDGRTCEPIPTCLPLQDQTHPEMLYLGEQFNGLPLVYLRYRLAEHTKFSAEFDLRTFDPEGVVLYAETKQGSWFLLGLRDGNIEVQFKNQHGYKVTSGGRAVNTGDWHVISVDELDSSISVKIGREAVMNINSPGSLFSSAGGIMDTKVFIAGLPNGTNIIKPMNPRLDGCLRGWNLLNQGSLGIKEFIQGRKSKHCLISVQTGSYFTGAGHARFSIPYSGQVEVRLSIRPSSSTGVLFALVSNHSAPLSVAVVRQGEHEASLQVFMEGVPVARLDSLMLCFPDKVTVVLSFNTTHLLLSGDPTSLTSYAPPTTLGPALQRLAVAMTTPLETYVGGLPDEVPLWTTPVSAYYHGCMTVQVNGGLLDFDEAEAKHNSIKSHSCPPFSPPDTQQHRK</sequence>
<dbReference type="PROSITE" id="PS50998">
    <property type="entry name" value="GLA_2"/>
    <property type="match status" value="1"/>
</dbReference>
<evidence type="ECO:0000313" key="23">
    <source>
        <dbReference type="Ensembl" id="ENSGMOP00000063636.1"/>
    </source>
</evidence>
<evidence type="ECO:0000259" key="20">
    <source>
        <dbReference type="PROSITE" id="PS50025"/>
    </source>
</evidence>
<evidence type="ECO:0000256" key="4">
    <source>
        <dbReference type="ARBA" id="ARBA00022479"/>
    </source>
</evidence>
<dbReference type="InterPro" id="IPR001791">
    <property type="entry name" value="Laminin_G"/>
</dbReference>
<keyword evidence="8" id="KW-0356">Hemostasis</keyword>
<dbReference type="CDD" id="cd00054">
    <property type="entry name" value="EGF_CA"/>
    <property type="match status" value="3"/>
</dbReference>
<dbReference type="InterPro" id="IPR000152">
    <property type="entry name" value="EGF-type_Asp/Asn_hydroxyl_site"/>
</dbReference>
<evidence type="ECO:0000256" key="10">
    <source>
        <dbReference type="ARBA" id="ARBA00022837"/>
    </source>
</evidence>
<keyword evidence="10" id="KW-0106">Calcium</keyword>
<keyword evidence="15" id="KW-0379">Hydroxylation</keyword>
<dbReference type="GO" id="GO:0048731">
    <property type="term" value="P:system development"/>
    <property type="evidence" value="ECO:0007669"/>
    <property type="project" value="UniProtKB-ARBA"/>
</dbReference>
<dbReference type="Proteomes" id="UP000694546">
    <property type="component" value="Chromosome 14"/>
</dbReference>
<dbReference type="OMA" id="GQAAFTC"/>
<comment type="caution">
    <text evidence="17">Lacks conserved residue(s) required for the propagation of feature annotation.</text>
</comment>
<dbReference type="CDD" id="cd00110">
    <property type="entry name" value="LamG"/>
    <property type="match status" value="2"/>
</dbReference>
<keyword evidence="24" id="KW-1185">Reference proteome</keyword>
<keyword evidence="6 17" id="KW-0245">EGF-like domain</keyword>
<evidence type="ECO:0000256" key="9">
    <source>
        <dbReference type="ARBA" id="ARBA00022737"/>
    </source>
</evidence>
<keyword evidence="11" id="KW-0094">Blood coagulation</keyword>
<protein>
    <recommendedName>
        <fullName evidence="3">Vitamin K-dependent protein S</fullName>
    </recommendedName>
</protein>
<dbReference type="Pfam" id="PF00008">
    <property type="entry name" value="EGF"/>
    <property type="match status" value="1"/>
</dbReference>
<dbReference type="SUPFAM" id="SSF57630">
    <property type="entry name" value="GLA-domain"/>
    <property type="match status" value="1"/>
</dbReference>
<dbReference type="SUPFAM" id="SSF49899">
    <property type="entry name" value="Concanavalin A-like lectins/glucanases"/>
    <property type="match status" value="2"/>
</dbReference>
<dbReference type="GO" id="GO:0042730">
    <property type="term" value="P:fibrinolysis"/>
    <property type="evidence" value="ECO:0007669"/>
    <property type="project" value="UniProtKB-KW"/>
</dbReference>
<evidence type="ECO:0000256" key="16">
    <source>
        <dbReference type="ARBA" id="ARBA00023281"/>
    </source>
</evidence>
<comment type="function">
    <text evidence="1">Anticoagulant plasma protein; it is a cofactor to activated protein C in the degradation of coagulation factors Va and VIIIa. It helps to prevent coagulation and stimulating fibrinolysis.</text>
</comment>
<dbReference type="InterPro" id="IPR049883">
    <property type="entry name" value="NOTCH1_EGF-like"/>
</dbReference>
<dbReference type="SMART" id="SM00282">
    <property type="entry name" value="LamG"/>
    <property type="match status" value="2"/>
</dbReference>
<dbReference type="Ensembl" id="ENSGMOT00000052838.1">
    <property type="protein sequence ID" value="ENSGMOP00000063636.1"/>
    <property type="gene ID" value="ENSGMOG00000009278.2"/>
</dbReference>
<keyword evidence="9" id="KW-0677">Repeat</keyword>
<dbReference type="GO" id="GO:0007596">
    <property type="term" value="P:blood coagulation"/>
    <property type="evidence" value="ECO:0007669"/>
    <property type="project" value="UniProtKB-KW"/>
</dbReference>
<feature type="signal peptide" evidence="19">
    <location>
        <begin position="1"/>
        <end position="19"/>
    </location>
</feature>
<dbReference type="GeneTree" id="ENSGT00940000154035"/>
<feature type="disulfide bond" evidence="17">
    <location>
        <begin position="121"/>
        <end position="138"/>
    </location>
</feature>
<keyword evidence="13 17" id="KW-1015">Disulfide bond</keyword>
<evidence type="ECO:0000256" key="2">
    <source>
        <dbReference type="ARBA" id="ARBA00004613"/>
    </source>
</evidence>
<dbReference type="Gene3D" id="2.60.120.200">
    <property type="match status" value="2"/>
</dbReference>
<dbReference type="RefSeq" id="XP_030232997.1">
    <property type="nucleotide sequence ID" value="XM_030377137.1"/>
</dbReference>
<reference evidence="23" key="2">
    <citation type="submission" date="2025-09" db="UniProtKB">
        <authorList>
            <consortium name="Ensembl"/>
        </authorList>
    </citation>
    <scope>IDENTIFICATION</scope>
</reference>
<dbReference type="Gene3D" id="2.10.25.10">
    <property type="entry name" value="Laminin"/>
    <property type="match status" value="4"/>
</dbReference>
<dbReference type="AlphaFoldDB" id="A0A8C5CVA4"/>
<feature type="domain" description="Gla" evidence="22">
    <location>
        <begin position="37"/>
        <end position="83"/>
    </location>
</feature>
<keyword evidence="12" id="KW-0865">Zymogen</keyword>
<dbReference type="SUPFAM" id="SSF57184">
    <property type="entry name" value="Growth factor receptor domain"/>
    <property type="match status" value="1"/>
</dbReference>
<dbReference type="GeneID" id="115558730"/>
<keyword evidence="14" id="KW-0325">Glycoprotein</keyword>
<feature type="domain" description="EGF-like" evidence="21">
    <location>
        <begin position="112"/>
        <end position="150"/>
    </location>
</feature>
<dbReference type="OrthoDB" id="4062651at2759"/>
<evidence type="ECO:0000256" key="8">
    <source>
        <dbReference type="ARBA" id="ARBA00022696"/>
    </source>
</evidence>
<dbReference type="Gene3D" id="4.10.740.10">
    <property type="entry name" value="Coagulation Factor IX"/>
    <property type="match status" value="1"/>
</dbReference>
<dbReference type="InterPro" id="IPR000742">
    <property type="entry name" value="EGF"/>
</dbReference>
<dbReference type="InterPro" id="IPR017857">
    <property type="entry name" value="Coagulation_fac-like_Gla_dom"/>
</dbReference>
<dbReference type="PANTHER" id="PTHR24040">
    <property type="entry name" value="LAMININ G-LIKE DOMAIN-CONTAINING PROTEIN"/>
    <property type="match status" value="1"/>
</dbReference>
<evidence type="ECO:0000256" key="13">
    <source>
        <dbReference type="ARBA" id="ARBA00023157"/>
    </source>
</evidence>
<gene>
    <name evidence="23" type="primary">pros1</name>
</gene>
<feature type="domain" description="Laminin G" evidence="20">
    <location>
        <begin position="297"/>
        <end position="467"/>
    </location>
</feature>
<feature type="chain" id="PRO_5045624859" description="Vitamin K-dependent protein S" evidence="19">
    <location>
        <begin position="20"/>
        <end position="665"/>
    </location>
</feature>
<dbReference type="InterPro" id="IPR018097">
    <property type="entry name" value="EGF_Ca-bd_CS"/>
</dbReference>
<dbReference type="Pfam" id="PF00054">
    <property type="entry name" value="Laminin_G_1"/>
    <property type="match status" value="1"/>
</dbReference>
<dbReference type="PROSITE" id="PS00011">
    <property type="entry name" value="GLA_1"/>
    <property type="match status" value="1"/>
</dbReference>
<evidence type="ECO:0000256" key="17">
    <source>
        <dbReference type="PROSITE-ProRule" id="PRU00076"/>
    </source>
</evidence>
<dbReference type="PROSITE" id="PS00022">
    <property type="entry name" value="EGF_1"/>
    <property type="match status" value="1"/>
</dbReference>
<keyword evidence="5" id="KW-0964">Secreted</keyword>
<name>A0A8C5CVA4_GADMO</name>
<accession>A0A8C5CVA4</accession>
<dbReference type="InterPro" id="IPR000294">
    <property type="entry name" value="GLA_domain"/>
</dbReference>
<dbReference type="PROSITE" id="PS00010">
    <property type="entry name" value="ASX_HYDROXYL"/>
    <property type="match status" value="3"/>
</dbReference>
<dbReference type="PROSITE" id="PS01187">
    <property type="entry name" value="EGF_CA"/>
    <property type="match status" value="2"/>
</dbReference>
<keyword evidence="4" id="KW-0301">Gamma-carboxyglutamic acid</keyword>
<keyword evidence="16" id="KW-0280">Fibrinolysis</keyword>
<feature type="disulfide bond" evidence="17">
    <location>
        <begin position="140"/>
        <end position="149"/>
    </location>
</feature>
<dbReference type="PROSITE" id="PS50025">
    <property type="entry name" value="LAM_G_DOMAIN"/>
    <property type="match status" value="1"/>
</dbReference>
<evidence type="ECO:0000313" key="24">
    <source>
        <dbReference type="Proteomes" id="UP000694546"/>
    </source>
</evidence>
<evidence type="ECO:0000259" key="21">
    <source>
        <dbReference type="PROSITE" id="PS50026"/>
    </source>
</evidence>
<dbReference type="SMART" id="SM00181">
    <property type="entry name" value="EGF"/>
    <property type="match status" value="4"/>
</dbReference>
<organism evidence="23 24">
    <name type="scientific">Gadus morhua</name>
    <name type="common">Atlantic cod</name>
    <dbReference type="NCBI Taxonomy" id="8049"/>
    <lineage>
        <taxon>Eukaryota</taxon>
        <taxon>Metazoa</taxon>
        <taxon>Chordata</taxon>
        <taxon>Craniata</taxon>
        <taxon>Vertebrata</taxon>
        <taxon>Euteleostomi</taxon>
        <taxon>Actinopterygii</taxon>
        <taxon>Neopterygii</taxon>
        <taxon>Teleostei</taxon>
        <taxon>Neoteleostei</taxon>
        <taxon>Acanthomorphata</taxon>
        <taxon>Zeiogadaria</taxon>
        <taxon>Gadariae</taxon>
        <taxon>Gadiformes</taxon>
        <taxon>Gadoidei</taxon>
        <taxon>Gadidae</taxon>
        <taxon>Gadus</taxon>
    </lineage>
</organism>
<dbReference type="InterPro" id="IPR051145">
    <property type="entry name" value="GAS-SHBG-PROS"/>
</dbReference>
<dbReference type="Pfam" id="PF07645">
    <property type="entry name" value="EGF_CA"/>
    <property type="match status" value="3"/>
</dbReference>
<dbReference type="InterPro" id="IPR001881">
    <property type="entry name" value="EGF-like_Ca-bd_dom"/>
</dbReference>
<evidence type="ECO:0000256" key="11">
    <source>
        <dbReference type="ARBA" id="ARBA00023084"/>
    </source>
</evidence>
<dbReference type="InterPro" id="IPR013320">
    <property type="entry name" value="ConA-like_dom_sf"/>
</dbReference>
<feature type="domain" description="EGF-like" evidence="21">
    <location>
        <begin position="194"/>
        <end position="232"/>
    </location>
</feature>
<dbReference type="PANTHER" id="PTHR24040:SF0">
    <property type="entry name" value="VITAMIN K-DEPENDENT PROTEIN S"/>
    <property type="match status" value="1"/>
</dbReference>
<dbReference type="SMART" id="SM00069">
    <property type="entry name" value="GLA"/>
    <property type="match status" value="1"/>
</dbReference>
<dbReference type="SMART" id="SM00179">
    <property type="entry name" value="EGF_CA"/>
    <property type="match status" value="4"/>
</dbReference>
<dbReference type="InterPro" id="IPR009030">
    <property type="entry name" value="Growth_fac_rcpt_cys_sf"/>
</dbReference>
<dbReference type="GO" id="GO:0005509">
    <property type="term" value="F:calcium ion binding"/>
    <property type="evidence" value="ECO:0007669"/>
    <property type="project" value="InterPro"/>
</dbReference>
<keyword evidence="19" id="KW-0732">Signal</keyword>
<evidence type="ECO:0000256" key="7">
    <source>
        <dbReference type="ARBA" id="ARBA00022685"/>
    </source>
</evidence>
<evidence type="ECO:0000256" key="5">
    <source>
        <dbReference type="ARBA" id="ARBA00022525"/>
    </source>
</evidence>
<dbReference type="PROSITE" id="PS50026">
    <property type="entry name" value="EGF_3"/>
    <property type="match status" value="3"/>
</dbReference>
<evidence type="ECO:0000256" key="19">
    <source>
        <dbReference type="SAM" id="SignalP"/>
    </source>
</evidence>
<evidence type="ECO:0000256" key="1">
    <source>
        <dbReference type="ARBA" id="ARBA00002240"/>
    </source>
</evidence>
<reference evidence="23" key="1">
    <citation type="submission" date="2025-08" db="UniProtKB">
        <authorList>
            <consortium name="Ensembl"/>
        </authorList>
    </citation>
    <scope>IDENTIFICATION</scope>
</reference>
<evidence type="ECO:0000256" key="6">
    <source>
        <dbReference type="ARBA" id="ARBA00022536"/>
    </source>
</evidence>
<keyword evidence="7" id="KW-0165">Cleavage on pair of basic residues</keyword>
<evidence type="ECO:0000259" key="22">
    <source>
        <dbReference type="PROSITE" id="PS50998"/>
    </source>
</evidence>
<evidence type="ECO:0000256" key="18">
    <source>
        <dbReference type="SAM" id="MobiDB-lite"/>
    </source>
</evidence>
<evidence type="ECO:0000256" key="15">
    <source>
        <dbReference type="ARBA" id="ARBA00023278"/>
    </source>
</evidence>
<comment type="subcellular location">
    <subcellularLocation>
        <location evidence="2">Secreted</location>
    </subcellularLocation>
</comment>
<evidence type="ECO:0000256" key="12">
    <source>
        <dbReference type="ARBA" id="ARBA00023145"/>
    </source>
</evidence>
<evidence type="ECO:0000256" key="14">
    <source>
        <dbReference type="ARBA" id="ARBA00023180"/>
    </source>
</evidence>
<dbReference type="InterPro" id="IPR035972">
    <property type="entry name" value="GLA-like_dom_SF"/>
</dbReference>
<dbReference type="PROSITE" id="PS01186">
    <property type="entry name" value="EGF_2"/>
    <property type="match status" value="2"/>
</dbReference>
<dbReference type="GO" id="GO:0005615">
    <property type="term" value="C:extracellular space"/>
    <property type="evidence" value="ECO:0007669"/>
    <property type="project" value="TreeGrafter"/>
</dbReference>
<dbReference type="PRINTS" id="PR00001">
    <property type="entry name" value="GLABLOOD"/>
</dbReference>
<dbReference type="Pfam" id="PF00594">
    <property type="entry name" value="Gla"/>
    <property type="match status" value="1"/>
</dbReference>
<evidence type="ECO:0000256" key="3">
    <source>
        <dbReference type="ARBA" id="ARBA00017875"/>
    </source>
</evidence>
<feature type="region of interest" description="Disordered" evidence="18">
    <location>
        <begin position="646"/>
        <end position="665"/>
    </location>
</feature>
<proteinExistence type="predicted"/>